<keyword evidence="2" id="KW-1185">Reference proteome</keyword>
<dbReference type="EMBL" id="CM023491">
    <property type="protein sequence ID" value="KAH6940681.1"/>
    <property type="molecule type" value="Genomic_DNA"/>
</dbReference>
<dbReference type="Proteomes" id="UP000821845">
    <property type="component" value="Chromosome 11"/>
</dbReference>
<sequence>MDDEEDVSAPSFLHKPTLREEDDGNRLVFECQMRSNPRPEISWFRGDVQLHDDHRTAIRVVEIEPRKYHVSLELNDVIESDGGLYKVFAKNREGQVDSSINLNFSPADEPLDHVSLFSFPPPSGSFFPLNTEALLPFTRRPGRGTEERSLVVHQQKQQQRRRRRYFWRPPPHNRPPCAVISHEPGLAAETSAPLIRELKVR</sequence>
<evidence type="ECO:0000313" key="2">
    <source>
        <dbReference type="Proteomes" id="UP000821845"/>
    </source>
</evidence>
<organism evidence="1 2">
    <name type="scientific">Hyalomma asiaticum</name>
    <name type="common">Tick</name>
    <dbReference type="NCBI Taxonomy" id="266040"/>
    <lineage>
        <taxon>Eukaryota</taxon>
        <taxon>Metazoa</taxon>
        <taxon>Ecdysozoa</taxon>
        <taxon>Arthropoda</taxon>
        <taxon>Chelicerata</taxon>
        <taxon>Arachnida</taxon>
        <taxon>Acari</taxon>
        <taxon>Parasitiformes</taxon>
        <taxon>Ixodida</taxon>
        <taxon>Ixodoidea</taxon>
        <taxon>Ixodidae</taxon>
        <taxon>Hyalomminae</taxon>
        <taxon>Hyalomma</taxon>
    </lineage>
</organism>
<evidence type="ECO:0000313" key="1">
    <source>
        <dbReference type="EMBL" id="KAH6940681.1"/>
    </source>
</evidence>
<comment type="caution">
    <text evidence="1">The sequence shown here is derived from an EMBL/GenBank/DDBJ whole genome shotgun (WGS) entry which is preliminary data.</text>
</comment>
<name>A0ACB7T0F5_HYAAI</name>
<accession>A0ACB7T0F5</accession>
<reference evidence="1" key="1">
    <citation type="submission" date="2020-05" db="EMBL/GenBank/DDBJ databases">
        <title>Large-scale comparative analyses of tick genomes elucidate their genetic diversity and vector capacities.</title>
        <authorList>
            <person name="Jia N."/>
            <person name="Wang J."/>
            <person name="Shi W."/>
            <person name="Du L."/>
            <person name="Sun Y."/>
            <person name="Zhan W."/>
            <person name="Jiang J."/>
            <person name="Wang Q."/>
            <person name="Zhang B."/>
            <person name="Ji P."/>
            <person name="Sakyi L.B."/>
            <person name="Cui X."/>
            <person name="Yuan T."/>
            <person name="Jiang B."/>
            <person name="Yang W."/>
            <person name="Lam T.T.-Y."/>
            <person name="Chang Q."/>
            <person name="Ding S."/>
            <person name="Wang X."/>
            <person name="Zhu J."/>
            <person name="Ruan X."/>
            <person name="Zhao L."/>
            <person name="Wei J."/>
            <person name="Que T."/>
            <person name="Du C."/>
            <person name="Cheng J."/>
            <person name="Dai P."/>
            <person name="Han X."/>
            <person name="Huang E."/>
            <person name="Gao Y."/>
            <person name="Liu J."/>
            <person name="Shao H."/>
            <person name="Ye R."/>
            <person name="Li L."/>
            <person name="Wei W."/>
            <person name="Wang X."/>
            <person name="Wang C."/>
            <person name="Yang T."/>
            <person name="Huo Q."/>
            <person name="Li W."/>
            <person name="Guo W."/>
            <person name="Chen H."/>
            <person name="Zhou L."/>
            <person name="Ni X."/>
            <person name="Tian J."/>
            <person name="Zhou Y."/>
            <person name="Sheng Y."/>
            <person name="Liu T."/>
            <person name="Pan Y."/>
            <person name="Xia L."/>
            <person name="Li J."/>
            <person name="Zhao F."/>
            <person name="Cao W."/>
        </authorList>
    </citation>
    <scope>NUCLEOTIDE SEQUENCE</scope>
    <source>
        <strain evidence="1">Hyas-2018</strain>
    </source>
</reference>
<protein>
    <submittedName>
        <fullName evidence="1">Uncharacterized protein</fullName>
    </submittedName>
</protein>
<proteinExistence type="predicted"/>
<gene>
    <name evidence="1" type="ORF">HPB50_004746</name>
</gene>